<keyword evidence="3" id="KW-1185">Reference proteome</keyword>
<protein>
    <submittedName>
        <fullName evidence="2">Uncharacterized protein</fullName>
    </submittedName>
</protein>
<dbReference type="AlphaFoldDB" id="A0AAN5DD10"/>
<evidence type="ECO:0000313" key="2">
    <source>
        <dbReference type="EMBL" id="GMR59604.1"/>
    </source>
</evidence>
<comment type="caution">
    <text evidence="2">The sequence shown here is derived from an EMBL/GenBank/DDBJ whole genome shotgun (WGS) entry which is preliminary data.</text>
</comment>
<feature type="region of interest" description="Disordered" evidence="1">
    <location>
        <begin position="1"/>
        <end position="43"/>
    </location>
</feature>
<evidence type="ECO:0000256" key="1">
    <source>
        <dbReference type="SAM" id="MobiDB-lite"/>
    </source>
</evidence>
<sequence length="106" mass="12212">FTSAASQKTKVNESMEMEGGEEEDDERGTKKGFSSDRGMRKKKLSRLERMENWFMKKPIQKSLPDFVLYGNEPLHYVVFLRAQVRGWNGAEQTSLEGEVNITLIHT</sequence>
<dbReference type="EMBL" id="BTRK01000006">
    <property type="protein sequence ID" value="GMR59604.1"/>
    <property type="molecule type" value="Genomic_DNA"/>
</dbReference>
<dbReference type="Proteomes" id="UP001328107">
    <property type="component" value="Unassembled WGS sequence"/>
</dbReference>
<accession>A0AAN5DD10</accession>
<gene>
    <name evidence="2" type="ORF">PMAYCL1PPCAC_29799</name>
</gene>
<feature type="non-terminal residue" evidence="2">
    <location>
        <position position="1"/>
    </location>
</feature>
<proteinExistence type="predicted"/>
<name>A0AAN5DD10_9BILA</name>
<organism evidence="2 3">
    <name type="scientific">Pristionchus mayeri</name>
    <dbReference type="NCBI Taxonomy" id="1317129"/>
    <lineage>
        <taxon>Eukaryota</taxon>
        <taxon>Metazoa</taxon>
        <taxon>Ecdysozoa</taxon>
        <taxon>Nematoda</taxon>
        <taxon>Chromadorea</taxon>
        <taxon>Rhabditida</taxon>
        <taxon>Rhabditina</taxon>
        <taxon>Diplogasteromorpha</taxon>
        <taxon>Diplogasteroidea</taxon>
        <taxon>Neodiplogasteridae</taxon>
        <taxon>Pristionchus</taxon>
    </lineage>
</organism>
<reference evidence="3" key="1">
    <citation type="submission" date="2022-10" db="EMBL/GenBank/DDBJ databases">
        <title>Genome assembly of Pristionchus species.</title>
        <authorList>
            <person name="Yoshida K."/>
            <person name="Sommer R.J."/>
        </authorList>
    </citation>
    <scope>NUCLEOTIDE SEQUENCE [LARGE SCALE GENOMIC DNA]</scope>
    <source>
        <strain evidence="3">RS5460</strain>
    </source>
</reference>
<feature type="compositionally biased region" description="Acidic residues" evidence="1">
    <location>
        <begin position="15"/>
        <end position="26"/>
    </location>
</feature>
<feature type="compositionally biased region" description="Basic and acidic residues" evidence="1">
    <location>
        <begin position="27"/>
        <end position="38"/>
    </location>
</feature>
<feature type="non-terminal residue" evidence="2">
    <location>
        <position position="106"/>
    </location>
</feature>
<evidence type="ECO:0000313" key="3">
    <source>
        <dbReference type="Proteomes" id="UP001328107"/>
    </source>
</evidence>